<evidence type="ECO:0000256" key="3">
    <source>
        <dbReference type="PROSITE-ProRule" id="PRU01191"/>
    </source>
</evidence>
<comment type="caution">
    <text evidence="3">Lacks conserved residue(s) required for the propagation of feature annotation.</text>
</comment>
<evidence type="ECO:0000313" key="6">
    <source>
        <dbReference type="Proteomes" id="UP000652761"/>
    </source>
</evidence>
<keyword evidence="2" id="KW-0804">Transcription</keyword>
<sequence>LPGRRGGGGRSGGRRRGRLQQAWRLLRVLRRYGFAGRLVPPEIVIGFVWEAWGEEDLGEERGMASGFPGGGGGGGDIFGVGGDSALRSFPIPASAYQQRSRSDVGIPGGGGIVGGGGLPLPKRPLAELQRQQQMLQPAAFARLVRQKTIVPGSSPVSPLSPVDLAATSASFRPQSAGAPTAGCSVPPRNGSYLFLQQQLLLQQQQQQQRQQGHNRPYLAADLSFRRPLPAVGEQPRPQIKSQNATVAMKNKLQELEKQLLDDDDDNGGEEASASGSVVTAAEWSETMQNLLSPSSCSASSTLSPSPSSTCSSSSSVSSCRPPSRQLLLDAASAIADGNIDSASATLDRLQKASGADLRGDPDQRLTAYMVAALHVRISSLSSPAGPPSFPAARELCSVEHLRATRLLHESSPCFYLGFCAANLAILDATRGQSKIHIVDFDVGQGLQYAALVKTLAERPPSSGRPTVRITAVADPTIPSNPTNTTSGDSFLKMVGERIEKQAELAGVGLRFDVLHRRASDLDATALRCESDEALAVNLAFLLHRLPDESVTPDNPRDRLLRLARSLAPRVVTLVEPELSSNTAPFAARFAESLAYCGALFESLEATAPRASADRVRVEECLGRKAADAVAREGPDRVERCEVFGKWRARMGMAGYHPLPLGPAVVEPVRARFVGKHPGFTLKEEGGAVCLGWADRVLTVVSAWS</sequence>
<feature type="short sequence motif" description="VHIID" evidence="3">
    <location>
        <begin position="435"/>
        <end position="439"/>
    </location>
</feature>
<dbReference type="InterPro" id="IPR005202">
    <property type="entry name" value="TF_GRAS"/>
</dbReference>
<dbReference type="AlphaFoldDB" id="A0A843T8B3"/>
<dbReference type="EMBL" id="NMUH01000016">
    <property type="protein sequence ID" value="MQL68542.1"/>
    <property type="molecule type" value="Genomic_DNA"/>
</dbReference>
<feature type="non-terminal residue" evidence="5">
    <location>
        <position position="1"/>
    </location>
</feature>
<comment type="similarity">
    <text evidence="3">Belongs to the GRAS family.</text>
</comment>
<accession>A0A843T8B3</accession>
<dbReference type="PROSITE" id="PS50985">
    <property type="entry name" value="GRAS"/>
    <property type="match status" value="1"/>
</dbReference>
<keyword evidence="6" id="KW-1185">Reference proteome</keyword>
<dbReference type="Pfam" id="PF03514">
    <property type="entry name" value="GRAS"/>
    <property type="match status" value="1"/>
</dbReference>
<evidence type="ECO:0000256" key="2">
    <source>
        <dbReference type="ARBA" id="ARBA00023163"/>
    </source>
</evidence>
<keyword evidence="1" id="KW-0805">Transcription regulation</keyword>
<evidence type="ECO:0008006" key="7">
    <source>
        <dbReference type="Google" id="ProtNLM"/>
    </source>
</evidence>
<comment type="caution">
    <text evidence="5">The sequence shown here is derived from an EMBL/GenBank/DDBJ whole genome shotgun (WGS) entry which is preliminary data.</text>
</comment>
<dbReference type="OrthoDB" id="677896at2759"/>
<organism evidence="5 6">
    <name type="scientific">Colocasia esculenta</name>
    <name type="common">Wild taro</name>
    <name type="synonym">Arum esculentum</name>
    <dbReference type="NCBI Taxonomy" id="4460"/>
    <lineage>
        <taxon>Eukaryota</taxon>
        <taxon>Viridiplantae</taxon>
        <taxon>Streptophyta</taxon>
        <taxon>Embryophyta</taxon>
        <taxon>Tracheophyta</taxon>
        <taxon>Spermatophyta</taxon>
        <taxon>Magnoliopsida</taxon>
        <taxon>Liliopsida</taxon>
        <taxon>Araceae</taxon>
        <taxon>Aroideae</taxon>
        <taxon>Colocasieae</taxon>
        <taxon>Colocasia</taxon>
    </lineage>
</organism>
<dbReference type="Proteomes" id="UP000652761">
    <property type="component" value="Unassembled WGS sequence"/>
</dbReference>
<evidence type="ECO:0000256" key="1">
    <source>
        <dbReference type="ARBA" id="ARBA00023015"/>
    </source>
</evidence>
<protein>
    <recommendedName>
        <fullName evidence="7">Scarecrow-like protein 8</fullName>
    </recommendedName>
</protein>
<gene>
    <name evidence="5" type="ORF">Taro_000853</name>
</gene>
<dbReference type="PANTHER" id="PTHR31636">
    <property type="entry name" value="OSJNBA0084A10.13 PROTEIN-RELATED"/>
    <property type="match status" value="1"/>
</dbReference>
<name>A0A843T8B3_COLES</name>
<evidence type="ECO:0000313" key="5">
    <source>
        <dbReference type="EMBL" id="MQL68542.1"/>
    </source>
</evidence>
<reference evidence="5" key="1">
    <citation type="submission" date="2017-07" db="EMBL/GenBank/DDBJ databases">
        <title>Taro Niue Genome Assembly and Annotation.</title>
        <authorList>
            <person name="Atibalentja N."/>
            <person name="Keating K."/>
            <person name="Fields C.J."/>
        </authorList>
    </citation>
    <scope>NUCLEOTIDE SEQUENCE</scope>
    <source>
        <strain evidence="5">Niue_2</strain>
        <tissue evidence="5">Leaf</tissue>
    </source>
</reference>
<feature type="region of interest" description="Disordered" evidence="4">
    <location>
        <begin position="293"/>
        <end position="320"/>
    </location>
</feature>
<proteinExistence type="inferred from homology"/>
<evidence type="ECO:0000256" key="4">
    <source>
        <dbReference type="SAM" id="MobiDB-lite"/>
    </source>
</evidence>
<feature type="region of interest" description="SAW" evidence="3">
    <location>
        <begin position="630"/>
        <end position="704"/>
    </location>
</feature>